<proteinExistence type="predicted"/>
<protein>
    <submittedName>
        <fullName evidence="2">DUF4142 domain-containing protein</fullName>
    </submittedName>
</protein>
<gene>
    <name evidence="2" type="ORF">J7I44_09010</name>
</gene>
<evidence type="ECO:0000313" key="3">
    <source>
        <dbReference type="Proteomes" id="UP000823790"/>
    </source>
</evidence>
<sequence length="61" mass="6882">MKGEALDQAFAGMMVAEHQKIIPLYERATNDGHNPKLRQIAEEGLPMLRDHLQRARAITAK</sequence>
<name>A0ABS4DMY9_9GAMM</name>
<dbReference type="InterPro" id="IPR025419">
    <property type="entry name" value="DUF4142"/>
</dbReference>
<feature type="domain" description="DUF4142" evidence="1">
    <location>
        <begin position="2"/>
        <end position="58"/>
    </location>
</feature>
<dbReference type="Gene3D" id="1.20.1260.10">
    <property type="match status" value="1"/>
</dbReference>
<dbReference type="EMBL" id="JAGJRS010000018">
    <property type="protein sequence ID" value="MBP1474440.1"/>
    <property type="molecule type" value="Genomic_DNA"/>
</dbReference>
<dbReference type="Pfam" id="PF13628">
    <property type="entry name" value="DUF4142"/>
    <property type="match status" value="1"/>
</dbReference>
<accession>A0ABS4DMY9</accession>
<keyword evidence="3" id="KW-1185">Reference proteome</keyword>
<dbReference type="InterPro" id="IPR012347">
    <property type="entry name" value="Ferritin-like"/>
</dbReference>
<dbReference type="Proteomes" id="UP000823790">
    <property type="component" value="Unassembled WGS sequence"/>
</dbReference>
<evidence type="ECO:0000313" key="2">
    <source>
        <dbReference type="EMBL" id="MBP1474440.1"/>
    </source>
</evidence>
<organism evidence="2 3">
    <name type="scientific">Frateuria flava</name>
    <dbReference type="NCBI Taxonomy" id="2821489"/>
    <lineage>
        <taxon>Bacteria</taxon>
        <taxon>Pseudomonadati</taxon>
        <taxon>Pseudomonadota</taxon>
        <taxon>Gammaproteobacteria</taxon>
        <taxon>Lysobacterales</taxon>
        <taxon>Rhodanobacteraceae</taxon>
        <taxon>Frateuria</taxon>
    </lineage>
</organism>
<reference evidence="2 3" key="1">
    <citation type="submission" date="2021-04" db="EMBL/GenBank/DDBJ databases">
        <authorList>
            <person name="Huq M.A."/>
        </authorList>
    </citation>
    <scope>NUCLEOTIDE SEQUENCE [LARGE SCALE GENOMIC DNA]</scope>
    <source>
        <strain evidence="2 3">MAH-13</strain>
    </source>
</reference>
<comment type="caution">
    <text evidence="2">The sequence shown here is derived from an EMBL/GenBank/DDBJ whole genome shotgun (WGS) entry which is preliminary data.</text>
</comment>
<evidence type="ECO:0000259" key="1">
    <source>
        <dbReference type="Pfam" id="PF13628"/>
    </source>
</evidence>